<dbReference type="STRING" id="675864.SAMN04489747_4044"/>
<dbReference type="GO" id="GO:0046464">
    <property type="term" value="P:acylglycerol catabolic process"/>
    <property type="evidence" value="ECO:0007669"/>
    <property type="project" value="TreeGrafter"/>
</dbReference>
<evidence type="ECO:0000259" key="1">
    <source>
        <dbReference type="Pfam" id="PF12697"/>
    </source>
</evidence>
<dbReference type="AlphaFoldDB" id="A0A1G7EUN9"/>
<dbReference type="InterPro" id="IPR029058">
    <property type="entry name" value="AB_hydrolase_fold"/>
</dbReference>
<protein>
    <submittedName>
        <fullName evidence="2">Pimeloyl-ACP methyl ester carboxylesterase</fullName>
    </submittedName>
</protein>
<dbReference type="GO" id="GO:0047372">
    <property type="term" value="F:monoacylglycerol lipase activity"/>
    <property type="evidence" value="ECO:0007669"/>
    <property type="project" value="TreeGrafter"/>
</dbReference>
<organism evidence="2 3">
    <name type="scientific">Auraticoccus monumenti</name>
    <dbReference type="NCBI Taxonomy" id="675864"/>
    <lineage>
        <taxon>Bacteria</taxon>
        <taxon>Bacillati</taxon>
        <taxon>Actinomycetota</taxon>
        <taxon>Actinomycetes</taxon>
        <taxon>Propionibacteriales</taxon>
        <taxon>Propionibacteriaceae</taxon>
        <taxon>Auraticoccus</taxon>
    </lineage>
</organism>
<accession>A0A1G7EUN9</accession>
<evidence type="ECO:0000313" key="3">
    <source>
        <dbReference type="Proteomes" id="UP000198546"/>
    </source>
</evidence>
<dbReference type="GO" id="GO:0016020">
    <property type="term" value="C:membrane"/>
    <property type="evidence" value="ECO:0007669"/>
    <property type="project" value="TreeGrafter"/>
</dbReference>
<proteinExistence type="predicted"/>
<dbReference type="OrthoDB" id="7185741at2"/>
<reference evidence="2 3" key="1">
    <citation type="submission" date="2016-10" db="EMBL/GenBank/DDBJ databases">
        <authorList>
            <person name="de Groot N.N."/>
        </authorList>
    </citation>
    <scope>NUCLEOTIDE SEQUENCE [LARGE SCALE GENOMIC DNA]</scope>
    <source>
        <strain evidence="2 3">MON 2.2</strain>
    </source>
</reference>
<dbReference type="SUPFAM" id="SSF53474">
    <property type="entry name" value="alpha/beta-Hydrolases"/>
    <property type="match status" value="1"/>
</dbReference>
<dbReference type="Pfam" id="PF12697">
    <property type="entry name" value="Abhydrolase_6"/>
    <property type="match status" value="1"/>
</dbReference>
<gene>
    <name evidence="2" type="ORF">SAMN04489747_4044</name>
</gene>
<dbReference type="RefSeq" id="WP_090595976.1">
    <property type="nucleotide sequence ID" value="NZ_LT629688.1"/>
</dbReference>
<sequence>MHRSSRTENHAGHEVHLVESAGAGPLVLLLGGAGLVADYWDDVTMLLPDLHWAALDRPGLGGTPWPGTLPTLAGSVELTASVVRSLGGPAVVVAQSMAGYHAEALARQHPDLVAGVVLVDSSVSFYTSPPREVPVGLARAVHRMARLGALRTLGGALHRLGAASLARESGWVLGRTRYRRRYTDPDALAAMIAEFSSWGGQGWDLLGVRSAHPYPAVPTMVLSASSTGGRDWLVKQHRLAQMLGARQLVTDEGKHMLMVDQPEVVARAVRSVRSQTGLD</sequence>
<feature type="domain" description="AB hydrolase-1" evidence="1">
    <location>
        <begin position="27"/>
        <end position="268"/>
    </location>
</feature>
<dbReference type="EMBL" id="LT629688">
    <property type="protein sequence ID" value="SDE67145.1"/>
    <property type="molecule type" value="Genomic_DNA"/>
</dbReference>
<dbReference type="InterPro" id="IPR050266">
    <property type="entry name" value="AB_hydrolase_sf"/>
</dbReference>
<evidence type="ECO:0000313" key="2">
    <source>
        <dbReference type="EMBL" id="SDE67145.1"/>
    </source>
</evidence>
<dbReference type="Gene3D" id="3.40.50.1820">
    <property type="entry name" value="alpha/beta hydrolase"/>
    <property type="match status" value="1"/>
</dbReference>
<keyword evidence="3" id="KW-1185">Reference proteome</keyword>
<dbReference type="PANTHER" id="PTHR43798">
    <property type="entry name" value="MONOACYLGLYCEROL LIPASE"/>
    <property type="match status" value="1"/>
</dbReference>
<dbReference type="InterPro" id="IPR000073">
    <property type="entry name" value="AB_hydrolase_1"/>
</dbReference>
<dbReference type="PANTHER" id="PTHR43798:SF5">
    <property type="entry name" value="MONOACYLGLYCEROL LIPASE ABHD6"/>
    <property type="match status" value="1"/>
</dbReference>
<name>A0A1G7EUN9_9ACTN</name>
<dbReference type="Proteomes" id="UP000198546">
    <property type="component" value="Chromosome i"/>
</dbReference>